<dbReference type="SUPFAM" id="SSF52266">
    <property type="entry name" value="SGNH hydrolase"/>
    <property type="match status" value="1"/>
</dbReference>
<sequence length="205" mass="22605">MLLVLGDSFAHWASHRCDLPASVVTAGRRGGRLDDEAFRRWAVGVVFRSRPERVLLVVGGNDLAGPEFNARHLHHLFEELVYGVLAAGAGQVTILPIPPRTRIVTDKYVALGLLLDGEDSLPDQAPAFQLLDGLLRPMARTPRTITTFGVWSTAFLKYAAVYVEAHPGAAAGLLAHMRQVFRRLRPGADCEPATWDWDTFAELQR</sequence>
<evidence type="ECO:0000313" key="1">
    <source>
        <dbReference type="EMBL" id="KAF0308924.1"/>
    </source>
</evidence>
<accession>A0A6A4WYM1</accession>
<dbReference type="AlphaFoldDB" id="A0A6A4WYM1"/>
<protein>
    <submittedName>
        <fullName evidence="1">Uncharacterized protein</fullName>
    </submittedName>
</protein>
<keyword evidence="2" id="KW-1185">Reference proteome</keyword>
<dbReference type="EMBL" id="VIIS01000451">
    <property type="protein sequence ID" value="KAF0308924.1"/>
    <property type="molecule type" value="Genomic_DNA"/>
</dbReference>
<organism evidence="1 2">
    <name type="scientific">Amphibalanus amphitrite</name>
    <name type="common">Striped barnacle</name>
    <name type="synonym">Balanus amphitrite</name>
    <dbReference type="NCBI Taxonomy" id="1232801"/>
    <lineage>
        <taxon>Eukaryota</taxon>
        <taxon>Metazoa</taxon>
        <taxon>Ecdysozoa</taxon>
        <taxon>Arthropoda</taxon>
        <taxon>Crustacea</taxon>
        <taxon>Multicrustacea</taxon>
        <taxon>Cirripedia</taxon>
        <taxon>Thoracica</taxon>
        <taxon>Thoracicalcarea</taxon>
        <taxon>Balanomorpha</taxon>
        <taxon>Balanoidea</taxon>
        <taxon>Balanidae</taxon>
        <taxon>Amphibalaninae</taxon>
        <taxon>Amphibalanus</taxon>
    </lineage>
</organism>
<name>A0A6A4WYM1_AMPAM</name>
<gene>
    <name evidence="1" type="ORF">FJT64_019902</name>
</gene>
<reference evidence="1 2" key="1">
    <citation type="submission" date="2019-07" db="EMBL/GenBank/DDBJ databases">
        <title>Draft genome assembly of a fouling barnacle, Amphibalanus amphitrite (Darwin, 1854): The first reference genome for Thecostraca.</title>
        <authorList>
            <person name="Kim W."/>
        </authorList>
    </citation>
    <scope>NUCLEOTIDE SEQUENCE [LARGE SCALE GENOMIC DNA]</scope>
    <source>
        <strain evidence="1">SNU_AA5</strain>
        <tissue evidence="1">Soma without cirri and trophi</tissue>
    </source>
</reference>
<dbReference type="OrthoDB" id="6380429at2759"/>
<dbReference type="Proteomes" id="UP000440578">
    <property type="component" value="Unassembled WGS sequence"/>
</dbReference>
<proteinExistence type="predicted"/>
<comment type="caution">
    <text evidence="1">The sequence shown here is derived from an EMBL/GenBank/DDBJ whole genome shotgun (WGS) entry which is preliminary data.</text>
</comment>
<evidence type="ECO:0000313" key="2">
    <source>
        <dbReference type="Proteomes" id="UP000440578"/>
    </source>
</evidence>